<dbReference type="HOGENOM" id="CLU_285085_0_0_0"/>
<feature type="chain" id="PRO_5002772552" description="DUF4450 domain-containing protein" evidence="1">
    <location>
        <begin position="21"/>
        <end position="1200"/>
    </location>
</feature>
<protein>
    <recommendedName>
        <fullName evidence="4">DUF4450 domain-containing protein</fullName>
    </recommendedName>
</protein>
<keyword evidence="1" id="KW-0732">Signal</keyword>
<dbReference type="Gene3D" id="1.50.10.10">
    <property type="match status" value="1"/>
</dbReference>
<dbReference type="InterPro" id="IPR012341">
    <property type="entry name" value="6hp_glycosidase-like_sf"/>
</dbReference>
<organism evidence="2 3">
    <name type="scientific">Opitutus terrae (strain DSM 11246 / JCM 15787 / PB90-1)</name>
    <dbReference type="NCBI Taxonomy" id="452637"/>
    <lineage>
        <taxon>Bacteria</taxon>
        <taxon>Pseudomonadati</taxon>
        <taxon>Verrucomicrobiota</taxon>
        <taxon>Opitutia</taxon>
        <taxon>Opitutales</taxon>
        <taxon>Opitutaceae</taxon>
        <taxon>Opitutus</taxon>
    </lineage>
</organism>
<dbReference type="GO" id="GO:0005975">
    <property type="term" value="P:carbohydrate metabolic process"/>
    <property type="evidence" value="ECO:0007669"/>
    <property type="project" value="InterPro"/>
</dbReference>
<dbReference type="STRING" id="452637.Oter_4269"/>
<dbReference type="OrthoDB" id="8660908at2"/>
<dbReference type="EMBL" id="CP001032">
    <property type="protein sequence ID" value="ACB77542.1"/>
    <property type="molecule type" value="Genomic_DNA"/>
</dbReference>
<name>B1ZP56_OPITP</name>
<accession>B1ZP56</accession>
<evidence type="ECO:0000256" key="1">
    <source>
        <dbReference type="SAM" id="SignalP"/>
    </source>
</evidence>
<dbReference type="Pfam" id="PF14614">
    <property type="entry name" value="DUF4450"/>
    <property type="match status" value="1"/>
</dbReference>
<dbReference type="AlphaFoldDB" id="B1ZP56"/>
<proteinExistence type="predicted"/>
<dbReference type="RefSeq" id="WP_012377070.1">
    <property type="nucleotide sequence ID" value="NC_010571.1"/>
</dbReference>
<sequence length="1200" mass="131026">MLRLTAAFLALVALASELGAAESLRASRFTPNLVDNLDRPLRYQPDGADFLIENGTEFFNRALYGGNTAFRVDGGDKPEFVLYLPGRGGNLRFALHTSAGAKWLHDATHIATRYRPGQLIYEIRDPLLGEDRVLTLSVLAYADAEGCIVRAELAGSDRDAPSAPLELLWAYGGVNGQRGKRDGDIGTEAVPISEWFQLRPEFCRGNVITLAATGFTLRAKPATIVGDAPAGSHLALGDAANWNDLPALITAGWGRDALVASFDQNATRTSRPHKGTEGGPTFSLVIGRCALETGRPLFLSLECNVAGARADDDLDTYRAVTALRGDSRPPTEDMGGTPMPRGTGVPPVGLAAGSAVGRGQQVPPRDDAADEDASVSICSTDLARRWRETERHFRELRQRVRIDTPDPFLNAAVGALNVAADAAWDAPQQAIMHGAIAWRTKLLGWRGPYALDALGWHERFQRNFTYWAGRQNVDPIPASLPPADENANLARNEAGLHSNGDLSNSHYDMNLVAIDALFRHLHWTGDLAFAEKMWPVIERHLAWERRLFRREFGPDRLPLYEAYAAIWASDDLQYHGGGVTHASAYNYYHNTQAARLARLLGRDPQPYEREADLIARAMRTHLWLPEEGAFAEFKDLLGLQRVHPSAAVWTFYHTMDAGLPTPQEAWQMTRRIDAQIPHLPVRGPGVPSGLHVVSTTNWMPYTWSINNVVLPEVVHTALGFWQAGRREEAWTLTKGALLASMFMGIAPGNVGSMSYLDVYRRESQRDFVDSSGVLSRALVEGLFGLKPDLLAGELRVEPGFPADWNHAAINHPDVALRFERSGDTDHYVITQHFAKPQSLRLVLAAPRDRVGSFAVNGDSASWQVIEDAVGAPRIVITSPAGFRHEVLIQWAGQPIAQTGDAVARVGDLGLPGSPSPATSIHFTHVTRGQMRWWQPVDNPARPVAEAGHPDGCKLSDIPAGARFDCVDLTPHFNDRVTQIFRNVYRSPRSPAVSLAIPKQGLGGWAGGVNATAEIDDSGLRQVAGQNGSRLLLPNGVPLATPFAAAANNIVFTSQWDNYPHEATIPLSGRAQSVTLLLAGSTNHMQSRIDNGEIVVGYSDGTTTRLALENPTNWWPIEQDYFLDDFQFQRPGPLPVRVDLKTGAVRLLELPAFKGRGGRFPGGAATVLELPLDPTRELRSLTVRALANEVVVGLMAATLVR</sequence>
<dbReference type="InterPro" id="IPR028028">
    <property type="entry name" value="DUF4450"/>
</dbReference>
<dbReference type="InterPro" id="IPR008928">
    <property type="entry name" value="6-hairpin_glycosidase_sf"/>
</dbReference>
<dbReference type="Proteomes" id="UP000007013">
    <property type="component" value="Chromosome"/>
</dbReference>
<reference evidence="2 3" key="1">
    <citation type="journal article" date="2011" name="J. Bacteriol.">
        <title>Genome sequence of the verrucomicrobium Opitutus terrae PB90-1, an abundant inhabitant of rice paddy soil ecosystems.</title>
        <authorList>
            <person name="van Passel M.W."/>
            <person name="Kant R."/>
            <person name="Palva A."/>
            <person name="Copeland A."/>
            <person name="Lucas S."/>
            <person name="Lapidus A."/>
            <person name="Glavina del Rio T."/>
            <person name="Pitluck S."/>
            <person name="Goltsman E."/>
            <person name="Clum A."/>
            <person name="Sun H."/>
            <person name="Schmutz J."/>
            <person name="Larimer F.W."/>
            <person name="Land M.L."/>
            <person name="Hauser L."/>
            <person name="Kyrpides N."/>
            <person name="Mikhailova N."/>
            <person name="Richardson P.P."/>
            <person name="Janssen P.H."/>
            <person name="de Vos W.M."/>
            <person name="Smidt H."/>
        </authorList>
    </citation>
    <scope>NUCLEOTIDE SEQUENCE [LARGE SCALE GENOMIC DNA]</scope>
    <source>
        <strain evidence="3">DSM 11246 / JCM 15787 / PB90-1</strain>
    </source>
</reference>
<feature type="signal peptide" evidence="1">
    <location>
        <begin position="1"/>
        <end position="20"/>
    </location>
</feature>
<keyword evidence="3" id="KW-1185">Reference proteome</keyword>
<dbReference type="KEGG" id="ote:Oter_4269"/>
<dbReference type="SUPFAM" id="SSF48208">
    <property type="entry name" value="Six-hairpin glycosidases"/>
    <property type="match status" value="1"/>
</dbReference>
<evidence type="ECO:0008006" key="4">
    <source>
        <dbReference type="Google" id="ProtNLM"/>
    </source>
</evidence>
<evidence type="ECO:0000313" key="2">
    <source>
        <dbReference type="EMBL" id="ACB77542.1"/>
    </source>
</evidence>
<evidence type="ECO:0000313" key="3">
    <source>
        <dbReference type="Proteomes" id="UP000007013"/>
    </source>
</evidence>
<dbReference type="eggNOG" id="COG3408">
    <property type="taxonomic scope" value="Bacteria"/>
</dbReference>
<gene>
    <name evidence="2" type="ordered locus">Oter_4269</name>
</gene>